<evidence type="ECO:0000313" key="1">
    <source>
        <dbReference type="EMBL" id="OQE82523.1"/>
    </source>
</evidence>
<comment type="caution">
    <text evidence="1">The sequence shown here is derived from an EMBL/GenBank/DDBJ whole genome shotgun (WGS) entry which is preliminary data.</text>
</comment>
<sequence>MTIPARDSIYVRDRTHFLRGLETQIAKLRASPGNRRCVVQGLRELARLTPGCIEASRVPAIATLMADVDQFDVYRVADGLEGAVPLEVRDPFSGPATWQ</sequence>
<reference evidence="2" key="1">
    <citation type="journal article" date="2017" name="Nat. Microbiol.">
        <title>Global analysis of biosynthetic gene clusters reveals vast potential of secondary metabolite production in Penicillium species.</title>
        <authorList>
            <person name="Nielsen J.C."/>
            <person name="Grijseels S."/>
            <person name="Prigent S."/>
            <person name="Ji B."/>
            <person name="Dainat J."/>
            <person name="Nielsen K.F."/>
            <person name="Frisvad J.C."/>
            <person name="Workman M."/>
            <person name="Nielsen J."/>
        </authorList>
    </citation>
    <scope>NUCLEOTIDE SEQUENCE [LARGE SCALE GENOMIC DNA]</scope>
    <source>
        <strain evidence="2">IBT 13039</strain>
    </source>
</reference>
<proteinExistence type="predicted"/>
<organism evidence="1 2">
    <name type="scientific">Penicillium nalgiovense</name>
    <dbReference type="NCBI Taxonomy" id="60175"/>
    <lineage>
        <taxon>Eukaryota</taxon>
        <taxon>Fungi</taxon>
        <taxon>Dikarya</taxon>
        <taxon>Ascomycota</taxon>
        <taxon>Pezizomycotina</taxon>
        <taxon>Eurotiomycetes</taxon>
        <taxon>Eurotiomycetidae</taxon>
        <taxon>Eurotiales</taxon>
        <taxon>Aspergillaceae</taxon>
        <taxon>Penicillium</taxon>
    </lineage>
</organism>
<accession>A0A1V6Y5D6</accession>
<dbReference type="AlphaFoldDB" id="A0A1V6Y5D6"/>
<dbReference type="OMA" id="RICCALQ"/>
<name>A0A1V6Y5D6_PENNA</name>
<gene>
    <name evidence="1" type="ORF">PENNAL_c0036G06124</name>
</gene>
<dbReference type="EMBL" id="MOOB01000036">
    <property type="protein sequence ID" value="OQE82523.1"/>
    <property type="molecule type" value="Genomic_DNA"/>
</dbReference>
<keyword evidence="2" id="KW-1185">Reference proteome</keyword>
<evidence type="ECO:0000313" key="2">
    <source>
        <dbReference type="Proteomes" id="UP000191691"/>
    </source>
</evidence>
<dbReference type="Proteomes" id="UP000191691">
    <property type="component" value="Unassembled WGS sequence"/>
</dbReference>
<protein>
    <submittedName>
        <fullName evidence="1">Uncharacterized protein</fullName>
    </submittedName>
</protein>